<dbReference type="Pfam" id="PF00756">
    <property type="entry name" value="Esterase"/>
    <property type="match status" value="1"/>
</dbReference>
<dbReference type="RefSeq" id="WP_349240348.1">
    <property type="nucleotide sequence ID" value="NZ_JAVTTO010000001.1"/>
</dbReference>
<organism evidence="3 4">
    <name type="scientific">Asprobacillus argus</name>
    <dbReference type="NCBI Taxonomy" id="3076534"/>
    <lineage>
        <taxon>Bacteria</taxon>
        <taxon>Pseudomonadati</taxon>
        <taxon>Bacteroidota</taxon>
        <taxon>Flavobacteriia</taxon>
        <taxon>Flavobacteriales</taxon>
        <taxon>Flavobacteriaceae</taxon>
        <taxon>Asprobacillus</taxon>
    </lineage>
</organism>
<dbReference type="InterPro" id="IPR029058">
    <property type="entry name" value="AB_hydrolase_fold"/>
</dbReference>
<dbReference type="GO" id="GO:0016787">
    <property type="term" value="F:hydrolase activity"/>
    <property type="evidence" value="ECO:0007669"/>
    <property type="project" value="UniProtKB-KW"/>
</dbReference>
<feature type="repeat" description="TPR" evidence="1">
    <location>
        <begin position="363"/>
        <end position="396"/>
    </location>
</feature>
<dbReference type="Proteomes" id="UP001257277">
    <property type="component" value="Unassembled WGS sequence"/>
</dbReference>
<comment type="caution">
    <text evidence="3">The sequence shown here is derived from an EMBL/GenBank/DDBJ whole genome shotgun (WGS) entry which is preliminary data.</text>
</comment>
<dbReference type="SUPFAM" id="SSF48452">
    <property type="entry name" value="TPR-like"/>
    <property type="match status" value="1"/>
</dbReference>
<feature type="signal peptide" evidence="2">
    <location>
        <begin position="1"/>
        <end position="22"/>
    </location>
</feature>
<sequence length="411" mass="48391">MIFSKKICVLLSLILTILDAYGQTGSIKTIEIKSTQLNETRGVEIYLPPSYQVSNNKKYPVMYVLDGQEYFLHPVAYQRMLRFKDKSPEFIVVGVNSDRKKRRKLLYESADSFISFLEKELIPTIDKDYRTLKNSERIYFGWEMAGGLGLEVLSSSPSLFSAYFLASPTHFTKNRILNLNEYLSINEADRPYLHFSRAPEETYLKRSFHRVDSILKAYHYGNKNYKIDNLLEEDHYSTSLKTINNGLRNYFNDYNTLRFYSLKEYDKFGDLNDIKQYYLHRGQRYGISSRVHRTTQHFLLFNAMKEDNFERFQLYANEFSEYFKNLSLEIWVLRFGGYLAQNNKKQKALEIYNVGLSKFSKSAAIYDAIGTLYKNKKEFQKAAVHYKKAIEIAKKNGDKELEKYKLNLEKL</sequence>
<accession>A0ABU3LBI7</accession>
<dbReference type="Gene3D" id="1.25.40.10">
    <property type="entry name" value="Tetratricopeptide repeat domain"/>
    <property type="match status" value="1"/>
</dbReference>
<evidence type="ECO:0000256" key="2">
    <source>
        <dbReference type="SAM" id="SignalP"/>
    </source>
</evidence>
<dbReference type="PANTHER" id="PTHR48098">
    <property type="entry name" value="ENTEROCHELIN ESTERASE-RELATED"/>
    <property type="match status" value="1"/>
</dbReference>
<keyword evidence="3" id="KW-0378">Hydrolase</keyword>
<gene>
    <name evidence="3" type="ORF">RQM59_01820</name>
</gene>
<name>A0ABU3LBI7_9FLAO</name>
<feature type="chain" id="PRO_5046353910" evidence="2">
    <location>
        <begin position="23"/>
        <end position="411"/>
    </location>
</feature>
<dbReference type="InterPro" id="IPR011990">
    <property type="entry name" value="TPR-like_helical_dom_sf"/>
</dbReference>
<dbReference type="InterPro" id="IPR019734">
    <property type="entry name" value="TPR_rpt"/>
</dbReference>
<evidence type="ECO:0000313" key="4">
    <source>
        <dbReference type="Proteomes" id="UP001257277"/>
    </source>
</evidence>
<keyword evidence="4" id="KW-1185">Reference proteome</keyword>
<evidence type="ECO:0000313" key="3">
    <source>
        <dbReference type="EMBL" id="MDT7831095.1"/>
    </source>
</evidence>
<dbReference type="InterPro" id="IPR000801">
    <property type="entry name" value="Esterase-like"/>
</dbReference>
<dbReference type="EMBL" id="JAVTTO010000001">
    <property type="protein sequence ID" value="MDT7831095.1"/>
    <property type="molecule type" value="Genomic_DNA"/>
</dbReference>
<protein>
    <submittedName>
        <fullName evidence="3">Alpha/beta hydrolase-fold protein</fullName>
    </submittedName>
</protein>
<dbReference type="PROSITE" id="PS50005">
    <property type="entry name" value="TPR"/>
    <property type="match status" value="1"/>
</dbReference>
<proteinExistence type="predicted"/>
<dbReference type="SUPFAM" id="SSF53474">
    <property type="entry name" value="alpha/beta-Hydrolases"/>
    <property type="match status" value="1"/>
</dbReference>
<dbReference type="SMART" id="SM00028">
    <property type="entry name" value="TPR"/>
    <property type="match status" value="1"/>
</dbReference>
<evidence type="ECO:0000256" key="1">
    <source>
        <dbReference type="PROSITE-ProRule" id="PRU00339"/>
    </source>
</evidence>
<keyword evidence="1" id="KW-0802">TPR repeat</keyword>
<reference evidence="3 4" key="1">
    <citation type="submission" date="2023-09" db="EMBL/GenBank/DDBJ databases">
        <title>Novel taxa isolated from Blanes Bay.</title>
        <authorList>
            <person name="Rey-Velasco X."/>
            <person name="Lucena T."/>
        </authorList>
    </citation>
    <scope>NUCLEOTIDE SEQUENCE [LARGE SCALE GENOMIC DNA]</scope>
    <source>
        <strain evidence="3 4">S356</strain>
    </source>
</reference>
<dbReference type="PANTHER" id="PTHR48098:SF6">
    <property type="entry name" value="FERRI-BACILLIBACTIN ESTERASE BESA"/>
    <property type="match status" value="1"/>
</dbReference>
<dbReference type="Gene3D" id="3.40.50.1820">
    <property type="entry name" value="alpha/beta hydrolase"/>
    <property type="match status" value="1"/>
</dbReference>
<dbReference type="InterPro" id="IPR050583">
    <property type="entry name" value="Mycobacterial_A85_antigen"/>
</dbReference>
<keyword evidence="2" id="KW-0732">Signal</keyword>